<dbReference type="RefSeq" id="WP_306829157.1">
    <property type="nucleotide sequence ID" value="NZ_JAUSRA010000001.1"/>
</dbReference>
<feature type="domain" description="DUF7868" evidence="2">
    <location>
        <begin position="90"/>
        <end position="252"/>
    </location>
</feature>
<evidence type="ECO:0000256" key="1">
    <source>
        <dbReference type="SAM" id="MobiDB-lite"/>
    </source>
</evidence>
<dbReference type="EMBL" id="JAUSRA010000001">
    <property type="protein sequence ID" value="MDP9794044.1"/>
    <property type="molecule type" value="Genomic_DNA"/>
</dbReference>
<reference evidence="3 4" key="1">
    <citation type="submission" date="2023-07" db="EMBL/GenBank/DDBJ databases">
        <title>Sequencing the genomes of 1000 actinobacteria strains.</title>
        <authorList>
            <person name="Klenk H.-P."/>
        </authorList>
    </citation>
    <scope>NUCLEOTIDE SEQUENCE [LARGE SCALE GENOMIC DNA]</scope>
    <source>
        <strain evidence="3 4">DSM 44710</strain>
    </source>
</reference>
<organism evidence="3 4">
    <name type="scientific">Catenuloplanes nepalensis</name>
    <dbReference type="NCBI Taxonomy" id="587533"/>
    <lineage>
        <taxon>Bacteria</taxon>
        <taxon>Bacillati</taxon>
        <taxon>Actinomycetota</taxon>
        <taxon>Actinomycetes</taxon>
        <taxon>Micromonosporales</taxon>
        <taxon>Micromonosporaceae</taxon>
        <taxon>Catenuloplanes</taxon>
    </lineage>
</organism>
<dbReference type="Proteomes" id="UP001240984">
    <property type="component" value="Unassembled WGS sequence"/>
</dbReference>
<feature type="compositionally biased region" description="Polar residues" evidence="1">
    <location>
        <begin position="34"/>
        <end position="49"/>
    </location>
</feature>
<sequence>MQRGSHRGRGGRRRRSSWPAFGVGRTDPADAGWRNQSWRPSDTDGNPVTISNARVVDTAPNLGYVYQDGVAPGARPTQEPIMSARSDGEPEFVGASDRPITLTGDPARVEVPIDEPTVATRRAATPAQVLLNLEDVEAERSPATVYEVYVRPIGTPDAVPYHVGNVSFFGIEHFTGRSGEGPHGFRRTFDISDWVAGLRDRGEWSDQGAAVSFRPVTVEVPPDVRASADAAIANATIEARSAPVTIGRVSIFYR</sequence>
<protein>
    <recommendedName>
        <fullName evidence="2">DUF7868 domain-containing protein</fullName>
    </recommendedName>
</protein>
<comment type="caution">
    <text evidence="3">The sequence shown here is derived from an EMBL/GenBank/DDBJ whole genome shotgun (WGS) entry which is preliminary data.</text>
</comment>
<accession>A0ABT9MRM6</accession>
<keyword evidence="4" id="KW-1185">Reference proteome</keyword>
<dbReference type="Pfam" id="PF25271">
    <property type="entry name" value="DUF7868"/>
    <property type="match status" value="1"/>
</dbReference>
<feature type="region of interest" description="Disordered" evidence="1">
    <location>
        <begin position="1"/>
        <end position="49"/>
    </location>
</feature>
<evidence type="ECO:0000313" key="3">
    <source>
        <dbReference type="EMBL" id="MDP9794044.1"/>
    </source>
</evidence>
<name>A0ABT9MRM6_9ACTN</name>
<evidence type="ECO:0000313" key="4">
    <source>
        <dbReference type="Proteomes" id="UP001240984"/>
    </source>
</evidence>
<feature type="compositionally biased region" description="Basic residues" evidence="1">
    <location>
        <begin position="1"/>
        <end position="16"/>
    </location>
</feature>
<dbReference type="InterPro" id="IPR057190">
    <property type="entry name" value="DUF7868"/>
</dbReference>
<gene>
    <name evidence="3" type="ORF">J2S43_002556</name>
</gene>
<evidence type="ECO:0000259" key="2">
    <source>
        <dbReference type="Pfam" id="PF25271"/>
    </source>
</evidence>
<proteinExistence type="predicted"/>